<comment type="subcellular location">
    <subcellularLocation>
        <location evidence="1">Nucleus</location>
    </subcellularLocation>
</comment>
<dbReference type="SMART" id="SM00355">
    <property type="entry name" value="ZnF_C2H2"/>
    <property type="match status" value="2"/>
</dbReference>
<accession>A0A7L1YWQ2</accession>
<dbReference type="SUPFAM" id="SSF57667">
    <property type="entry name" value="beta-beta-alpha zinc fingers"/>
    <property type="match status" value="1"/>
</dbReference>
<keyword evidence="4 7" id="KW-0863">Zinc-finger</keyword>
<dbReference type="InterPro" id="IPR013087">
    <property type="entry name" value="Znf_C2H2_type"/>
</dbReference>
<name>A0A7L1YWQ2_9PASS</name>
<feature type="domain" description="C2H2-type" evidence="8">
    <location>
        <begin position="1"/>
        <end position="26"/>
    </location>
</feature>
<evidence type="ECO:0000256" key="6">
    <source>
        <dbReference type="ARBA" id="ARBA00023242"/>
    </source>
</evidence>
<evidence type="ECO:0000256" key="4">
    <source>
        <dbReference type="ARBA" id="ARBA00022771"/>
    </source>
</evidence>
<dbReference type="PROSITE" id="PS00028">
    <property type="entry name" value="ZINC_FINGER_C2H2_1"/>
    <property type="match status" value="2"/>
</dbReference>
<dbReference type="FunFam" id="3.30.160.60:FF:000557">
    <property type="entry name" value="zinc finger and SCAN domain-containing protein 29"/>
    <property type="match status" value="1"/>
</dbReference>
<dbReference type="Proteomes" id="UP000580825">
    <property type="component" value="Unassembled WGS sequence"/>
</dbReference>
<dbReference type="PROSITE" id="PS50157">
    <property type="entry name" value="ZINC_FINGER_C2H2_2"/>
    <property type="match status" value="2"/>
</dbReference>
<reference evidence="9 10" key="1">
    <citation type="submission" date="2019-09" db="EMBL/GenBank/DDBJ databases">
        <title>Bird 10,000 Genomes (B10K) Project - Family phase.</title>
        <authorList>
            <person name="Zhang G."/>
        </authorList>
    </citation>
    <scope>NUCLEOTIDE SEQUENCE [LARGE SCALE GENOMIC DNA]</scope>
    <source>
        <strain evidence="9">B10K-DU-002-46</strain>
        <tissue evidence="9">Muscle</tissue>
    </source>
</reference>
<dbReference type="Gene3D" id="3.30.160.60">
    <property type="entry name" value="Classic Zinc Finger"/>
    <property type="match status" value="2"/>
</dbReference>
<evidence type="ECO:0000256" key="1">
    <source>
        <dbReference type="ARBA" id="ARBA00004123"/>
    </source>
</evidence>
<dbReference type="GO" id="GO:0005634">
    <property type="term" value="C:nucleus"/>
    <property type="evidence" value="ECO:0007669"/>
    <property type="project" value="UniProtKB-SubCell"/>
</dbReference>
<dbReference type="GO" id="GO:0000981">
    <property type="term" value="F:DNA-binding transcription factor activity, RNA polymerase II-specific"/>
    <property type="evidence" value="ECO:0007669"/>
    <property type="project" value="TreeGrafter"/>
</dbReference>
<dbReference type="PANTHER" id="PTHR23226:SF375">
    <property type="entry name" value="C2H2-TYPE DOMAIN-CONTAINING PROTEIN-RELATED"/>
    <property type="match status" value="1"/>
</dbReference>
<evidence type="ECO:0000259" key="8">
    <source>
        <dbReference type="PROSITE" id="PS50157"/>
    </source>
</evidence>
<comment type="caution">
    <text evidence="9">The sequence shown here is derived from an EMBL/GenBank/DDBJ whole genome shotgun (WGS) entry which is preliminary data.</text>
</comment>
<evidence type="ECO:0000313" key="10">
    <source>
        <dbReference type="Proteomes" id="UP000580825"/>
    </source>
</evidence>
<dbReference type="GO" id="GO:0000978">
    <property type="term" value="F:RNA polymerase II cis-regulatory region sequence-specific DNA binding"/>
    <property type="evidence" value="ECO:0007669"/>
    <property type="project" value="TreeGrafter"/>
</dbReference>
<keyword evidence="2" id="KW-0479">Metal-binding</keyword>
<proteinExistence type="predicted"/>
<organism evidence="9 10">
    <name type="scientific">Scytalopus superciliaris</name>
    <dbReference type="NCBI Taxonomy" id="312124"/>
    <lineage>
        <taxon>Eukaryota</taxon>
        <taxon>Metazoa</taxon>
        <taxon>Chordata</taxon>
        <taxon>Craniata</taxon>
        <taxon>Vertebrata</taxon>
        <taxon>Euteleostomi</taxon>
        <taxon>Archelosauria</taxon>
        <taxon>Archosauria</taxon>
        <taxon>Dinosauria</taxon>
        <taxon>Saurischia</taxon>
        <taxon>Theropoda</taxon>
        <taxon>Coelurosauria</taxon>
        <taxon>Aves</taxon>
        <taxon>Neognathae</taxon>
        <taxon>Neoaves</taxon>
        <taxon>Telluraves</taxon>
        <taxon>Australaves</taxon>
        <taxon>Passeriformes</taxon>
        <taxon>Rhinocryptidae</taxon>
        <taxon>Scytalopus</taxon>
    </lineage>
</organism>
<evidence type="ECO:0000256" key="5">
    <source>
        <dbReference type="ARBA" id="ARBA00022833"/>
    </source>
</evidence>
<gene>
    <name evidence="9" type="primary">Zscan2_1</name>
    <name evidence="9" type="ORF">SCYSUP_R06043</name>
</gene>
<evidence type="ECO:0000313" key="9">
    <source>
        <dbReference type="EMBL" id="NXP27145.1"/>
    </source>
</evidence>
<keyword evidence="5" id="KW-0862">Zinc</keyword>
<feature type="domain" description="C2H2-type" evidence="8">
    <location>
        <begin position="27"/>
        <end position="54"/>
    </location>
</feature>
<feature type="non-terminal residue" evidence="9">
    <location>
        <position position="65"/>
    </location>
</feature>
<keyword evidence="3" id="KW-0677">Repeat</keyword>
<dbReference type="Pfam" id="PF00096">
    <property type="entry name" value="zf-C2H2"/>
    <property type="match status" value="2"/>
</dbReference>
<dbReference type="EMBL" id="VXBX01007935">
    <property type="protein sequence ID" value="NXP27145.1"/>
    <property type="molecule type" value="Genomic_DNA"/>
</dbReference>
<dbReference type="PANTHER" id="PTHR23226">
    <property type="entry name" value="ZINC FINGER AND SCAN DOMAIN-CONTAINING"/>
    <property type="match status" value="1"/>
</dbReference>
<dbReference type="GO" id="GO:0008270">
    <property type="term" value="F:zinc ion binding"/>
    <property type="evidence" value="ECO:0007669"/>
    <property type="project" value="UniProtKB-KW"/>
</dbReference>
<protein>
    <submittedName>
        <fullName evidence="9">ZSCA2 protein</fullName>
    </submittedName>
</protein>
<keyword evidence="6" id="KW-0539">Nucleus</keyword>
<evidence type="ECO:0000256" key="3">
    <source>
        <dbReference type="ARBA" id="ARBA00022737"/>
    </source>
</evidence>
<evidence type="ECO:0000256" key="2">
    <source>
        <dbReference type="ARBA" id="ARBA00022723"/>
    </source>
</evidence>
<sequence>CPKCGKRFQTSSNLPRHQWTHTGERPFHCTDCGKRFNRNSNLITHWHVHTRTERPHKCPESGKSF</sequence>
<dbReference type="FunFam" id="3.30.160.60:FF:000478">
    <property type="entry name" value="Zinc finger protein 133"/>
    <property type="match status" value="1"/>
</dbReference>
<dbReference type="AlphaFoldDB" id="A0A7L1YWQ2"/>
<feature type="non-terminal residue" evidence="9">
    <location>
        <position position="1"/>
    </location>
</feature>
<dbReference type="InterPro" id="IPR036236">
    <property type="entry name" value="Znf_C2H2_sf"/>
</dbReference>
<keyword evidence="10" id="KW-1185">Reference proteome</keyword>
<evidence type="ECO:0000256" key="7">
    <source>
        <dbReference type="PROSITE-ProRule" id="PRU00042"/>
    </source>
</evidence>